<keyword evidence="2 4" id="KW-0012">Acyltransferase</keyword>
<gene>
    <name evidence="4" type="ORF">ACFS7Y_00745</name>
</gene>
<dbReference type="InterPro" id="IPR041496">
    <property type="entry name" value="YitH/HolE_GNAT"/>
</dbReference>
<accession>A0ABW6BAA5</accession>
<dbReference type="Pfam" id="PF18014">
    <property type="entry name" value="Acetyltransf_18"/>
    <property type="match status" value="1"/>
</dbReference>
<comment type="caution">
    <text evidence="4">The sequence shown here is derived from an EMBL/GenBank/DDBJ whole genome shotgun (WGS) entry which is preliminary data.</text>
</comment>
<feature type="domain" description="N-acetyltransferase" evidence="3">
    <location>
        <begin position="1"/>
        <end position="136"/>
    </location>
</feature>
<evidence type="ECO:0000256" key="2">
    <source>
        <dbReference type="ARBA" id="ARBA00023315"/>
    </source>
</evidence>
<dbReference type="Proteomes" id="UP001597525">
    <property type="component" value="Unassembled WGS sequence"/>
</dbReference>
<organism evidence="4 5">
    <name type="scientific">Sphingobacterium bambusae</name>
    <dbReference type="NCBI Taxonomy" id="662858"/>
    <lineage>
        <taxon>Bacteria</taxon>
        <taxon>Pseudomonadati</taxon>
        <taxon>Bacteroidota</taxon>
        <taxon>Sphingobacteriia</taxon>
        <taxon>Sphingobacteriales</taxon>
        <taxon>Sphingobacteriaceae</taxon>
        <taxon>Sphingobacterium</taxon>
    </lineage>
</organism>
<keyword evidence="1 4" id="KW-0808">Transferase</keyword>
<reference evidence="5" key="1">
    <citation type="journal article" date="2019" name="Int. J. Syst. Evol. Microbiol.">
        <title>The Global Catalogue of Microorganisms (GCM) 10K type strain sequencing project: providing services to taxonomists for standard genome sequencing and annotation.</title>
        <authorList>
            <consortium name="The Broad Institute Genomics Platform"/>
            <consortium name="The Broad Institute Genome Sequencing Center for Infectious Disease"/>
            <person name="Wu L."/>
            <person name="Ma J."/>
        </authorList>
    </citation>
    <scope>NUCLEOTIDE SEQUENCE [LARGE SCALE GENOMIC DNA]</scope>
    <source>
        <strain evidence="5">KCTC 22814</strain>
    </source>
</reference>
<dbReference type="Gene3D" id="3.40.630.90">
    <property type="match status" value="1"/>
</dbReference>
<dbReference type="PANTHER" id="PTHR43626:SF4">
    <property type="entry name" value="GCN5-RELATED N-ACETYLTRANSFERASE 2, CHLOROPLASTIC"/>
    <property type="match status" value="1"/>
</dbReference>
<evidence type="ECO:0000256" key="1">
    <source>
        <dbReference type="ARBA" id="ARBA00022679"/>
    </source>
</evidence>
<evidence type="ECO:0000313" key="5">
    <source>
        <dbReference type="Proteomes" id="UP001597525"/>
    </source>
</evidence>
<evidence type="ECO:0000313" key="4">
    <source>
        <dbReference type="EMBL" id="MFD2965897.1"/>
    </source>
</evidence>
<dbReference type="GO" id="GO:0016746">
    <property type="term" value="F:acyltransferase activity"/>
    <property type="evidence" value="ECO:0007669"/>
    <property type="project" value="UniProtKB-KW"/>
</dbReference>
<name>A0ABW6BAA5_9SPHI</name>
<dbReference type="SUPFAM" id="SSF55729">
    <property type="entry name" value="Acyl-CoA N-acyltransferases (Nat)"/>
    <property type="match status" value="1"/>
</dbReference>
<dbReference type="PANTHER" id="PTHR43626">
    <property type="entry name" value="ACYL-COA N-ACYLTRANSFERASE"/>
    <property type="match status" value="1"/>
</dbReference>
<dbReference type="EC" id="2.3.1.-" evidence="4"/>
<sequence>MNIERFNIRDLPFIGHLQPAGWGDIAPNMLGYCLQDFCRPIKMVDKQRIVGVGALILHVDSAWLAHIIVDESYRGRGIGRHMVEHLVQEALIEGCSSVNLIATDLGAPVYQKVGFKAVGHYQFLNKTADYVPNNISECVRAGGKEYHQQVLEMDRHITGEDRSALIGSHFHQAVVYEEDAALEGYYLPTLGQGPIYAITERAGLALMELKYSHAQVAVLPQSNTVGLNFLLQSGFEKRPDTAIRMVYGRETLWRPTQIFSRIGGNYG</sequence>
<dbReference type="InterPro" id="IPR016181">
    <property type="entry name" value="Acyl_CoA_acyltransferase"/>
</dbReference>
<keyword evidence="5" id="KW-1185">Reference proteome</keyword>
<dbReference type="Gene3D" id="3.40.630.30">
    <property type="match status" value="1"/>
</dbReference>
<dbReference type="CDD" id="cd04301">
    <property type="entry name" value="NAT_SF"/>
    <property type="match status" value="1"/>
</dbReference>
<dbReference type="InterPro" id="IPR000182">
    <property type="entry name" value="GNAT_dom"/>
</dbReference>
<evidence type="ECO:0000259" key="3">
    <source>
        <dbReference type="PROSITE" id="PS51186"/>
    </source>
</evidence>
<dbReference type="InterPro" id="IPR045039">
    <property type="entry name" value="NSI-like"/>
</dbReference>
<proteinExistence type="predicted"/>
<dbReference type="EMBL" id="JBHUPB010000001">
    <property type="protein sequence ID" value="MFD2965897.1"/>
    <property type="molecule type" value="Genomic_DNA"/>
</dbReference>
<protein>
    <submittedName>
        <fullName evidence="4">GNAT family N-acetyltransferase</fullName>
        <ecNumber evidence="4">2.3.1.-</ecNumber>
    </submittedName>
</protein>
<dbReference type="RefSeq" id="WP_320184774.1">
    <property type="nucleotide sequence ID" value="NZ_CP138332.1"/>
</dbReference>
<dbReference type="PROSITE" id="PS51186">
    <property type="entry name" value="GNAT"/>
    <property type="match status" value="1"/>
</dbReference>
<dbReference type="Pfam" id="PF13508">
    <property type="entry name" value="Acetyltransf_7"/>
    <property type="match status" value="1"/>
</dbReference>